<keyword evidence="2" id="KW-0804">Transcription</keyword>
<keyword evidence="2" id="KW-0805">Transcription regulation</keyword>
<gene>
    <name evidence="4" type="ORF">RJ640_030350</name>
</gene>
<keyword evidence="5" id="KW-1185">Reference proteome</keyword>
<protein>
    <submittedName>
        <fullName evidence="4">Uncharacterized protein</fullName>
    </submittedName>
</protein>
<proteinExistence type="inferred from homology"/>
<dbReference type="PANTHER" id="PTHR13068">
    <property type="entry name" value="CGI-12 PROTEIN-RELATED"/>
    <property type="match status" value="1"/>
</dbReference>
<evidence type="ECO:0000256" key="2">
    <source>
        <dbReference type="ARBA" id="ARBA00022472"/>
    </source>
</evidence>
<dbReference type="GO" id="GO:0006353">
    <property type="term" value="P:DNA-templated transcription termination"/>
    <property type="evidence" value="ECO:0007669"/>
    <property type="project" value="UniProtKB-KW"/>
</dbReference>
<accession>A0AA88QZK8</accession>
<dbReference type="FunFam" id="1.25.70.10:FF:000001">
    <property type="entry name" value="Mitochondrial transcription termination factor-like"/>
    <property type="match status" value="1"/>
</dbReference>
<sequence>MIHLACKKLRHTKPRFSTFVNGYLLSAPPSHKTASNTSNSREPHSLAVFHLVKSRGLSSKSAVSAELLDSRGITQTHIRNLRTSRAVMPLADPCKTPKCNVELFSSLGLSGARFAVVLQKEPEILESPNAKLVVELFANYGFSKEQIASMVFRVPQIFAYDPQKTLNPKLNFLQSAGFSALQVVKLLHRDPFVLRGSLENQIMCSVRVLKQIVRTDEIVVKAVMAYPRLLKIDLEKQFVPNVTALISTTGVPEFNVVKMIQFGSMSLCHSTEKFSKIVRDVTELGFDPTTLMFLLAVHSFVLQKESLLEQKIQVFNSFGLSRNEFFKAFRLQPMFSWTSVKKLREVIDFFVSKLHFEPSNIPKHPGLFLHSLEKRIIPRCSTLNILISKDLVKRDICLVYLLKLPEKTFVKNFVTKYQQKVPEVVEAHRGEIDFQGFDIDQKALAIH</sequence>
<evidence type="ECO:0000313" key="4">
    <source>
        <dbReference type="EMBL" id="KAK2978177.1"/>
    </source>
</evidence>
<reference evidence="4" key="1">
    <citation type="submission" date="2022-12" db="EMBL/GenBank/DDBJ databases">
        <title>Draft genome assemblies for two species of Escallonia (Escalloniales).</title>
        <authorList>
            <person name="Chanderbali A."/>
            <person name="Dervinis C."/>
            <person name="Anghel I."/>
            <person name="Soltis D."/>
            <person name="Soltis P."/>
            <person name="Zapata F."/>
        </authorList>
    </citation>
    <scope>NUCLEOTIDE SEQUENCE</scope>
    <source>
        <strain evidence="4">UCBG92.1500</strain>
        <tissue evidence="4">Leaf</tissue>
    </source>
</reference>
<dbReference type="InterPro" id="IPR038538">
    <property type="entry name" value="MTERF_sf"/>
</dbReference>
<comment type="caution">
    <text evidence="4">The sequence shown here is derived from an EMBL/GenBank/DDBJ whole genome shotgun (WGS) entry which is preliminary data.</text>
</comment>
<dbReference type="Gene3D" id="1.25.70.10">
    <property type="entry name" value="Transcription termination factor 3, mitochondrial"/>
    <property type="match status" value="1"/>
</dbReference>
<keyword evidence="2" id="KW-0806">Transcription termination</keyword>
<evidence type="ECO:0000256" key="1">
    <source>
        <dbReference type="ARBA" id="ARBA00007692"/>
    </source>
</evidence>
<dbReference type="GO" id="GO:0003676">
    <property type="term" value="F:nucleic acid binding"/>
    <property type="evidence" value="ECO:0007669"/>
    <property type="project" value="InterPro"/>
</dbReference>
<dbReference type="PANTHER" id="PTHR13068:SF120">
    <property type="entry name" value="TRANSCRIPTION TERMINATION FACTOR MTERF2, CHLOROPLASTIC-LIKE ISOFORM X1"/>
    <property type="match status" value="1"/>
</dbReference>
<evidence type="ECO:0000313" key="5">
    <source>
        <dbReference type="Proteomes" id="UP001187471"/>
    </source>
</evidence>
<keyword evidence="3" id="KW-0809">Transit peptide</keyword>
<dbReference type="InterPro" id="IPR003690">
    <property type="entry name" value="MTERF"/>
</dbReference>
<dbReference type="SMART" id="SM00733">
    <property type="entry name" value="Mterf"/>
    <property type="match status" value="6"/>
</dbReference>
<name>A0AA88QZK8_9ASTE</name>
<organism evidence="4 5">
    <name type="scientific">Escallonia rubra</name>
    <dbReference type="NCBI Taxonomy" id="112253"/>
    <lineage>
        <taxon>Eukaryota</taxon>
        <taxon>Viridiplantae</taxon>
        <taxon>Streptophyta</taxon>
        <taxon>Embryophyta</taxon>
        <taxon>Tracheophyta</taxon>
        <taxon>Spermatophyta</taxon>
        <taxon>Magnoliopsida</taxon>
        <taxon>eudicotyledons</taxon>
        <taxon>Gunneridae</taxon>
        <taxon>Pentapetalae</taxon>
        <taxon>asterids</taxon>
        <taxon>campanulids</taxon>
        <taxon>Escalloniales</taxon>
        <taxon>Escalloniaceae</taxon>
        <taxon>Escallonia</taxon>
    </lineage>
</organism>
<evidence type="ECO:0000256" key="3">
    <source>
        <dbReference type="ARBA" id="ARBA00022946"/>
    </source>
</evidence>
<comment type="similarity">
    <text evidence="1">Belongs to the mTERF family.</text>
</comment>
<dbReference type="AlphaFoldDB" id="A0AA88QZK8"/>
<dbReference type="EMBL" id="JAVXUO010001890">
    <property type="protein sequence ID" value="KAK2978177.1"/>
    <property type="molecule type" value="Genomic_DNA"/>
</dbReference>
<dbReference type="Proteomes" id="UP001187471">
    <property type="component" value="Unassembled WGS sequence"/>
</dbReference>
<dbReference type="Pfam" id="PF02536">
    <property type="entry name" value="mTERF"/>
    <property type="match status" value="1"/>
</dbReference>